<gene>
    <name evidence="2" type="ORF">OMM_14555</name>
</gene>
<dbReference type="EMBL" id="ATBP01003026">
    <property type="protein sequence ID" value="ETR65250.1"/>
    <property type="molecule type" value="Genomic_DNA"/>
</dbReference>
<dbReference type="AlphaFoldDB" id="A0A1V1NRN5"/>
<comment type="caution">
    <text evidence="2">The sequence shown here is derived from an EMBL/GenBank/DDBJ whole genome shotgun (WGS) entry which is preliminary data.</text>
</comment>
<accession>A0A1V1NRN5</accession>
<dbReference type="SMART" id="SM00736">
    <property type="entry name" value="CADG"/>
    <property type="match status" value="2"/>
</dbReference>
<evidence type="ECO:0000259" key="1">
    <source>
        <dbReference type="SMART" id="SM00736"/>
    </source>
</evidence>
<proteinExistence type="predicted"/>
<feature type="non-terminal residue" evidence="2">
    <location>
        <position position="287"/>
    </location>
</feature>
<reference evidence="3" key="1">
    <citation type="submission" date="2012-11" db="EMBL/GenBank/DDBJ databases">
        <authorList>
            <person name="Lucero-Rivera Y.E."/>
            <person name="Tovar-Ramirez D."/>
        </authorList>
    </citation>
    <scope>NUCLEOTIDE SEQUENCE [LARGE SCALE GENOMIC DNA]</scope>
    <source>
        <strain evidence="3">Araruama</strain>
    </source>
</reference>
<feature type="domain" description="Dystroglycan-type cadherin-like" evidence="1">
    <location>
        <begin position="191"/>
        <end position="285"/>
    </location>
</feature>
<dbReference type="Gene3D" id="2.60.40.10">
    <property type="entry name" value="Immunoglobulins"/>
    <property type="match status" value="2"/>
</dbReference>
<evidence type="ECO:0000313" key="2">
    <source>
        <dbReference type="EMBL" id="ETR65250.1"/>
    </source>
</evidence>
<evidence type="ECO:0000313" key="3">
    <source>
        <dbReference type="Proteomes" id="UP000189670"/>
    </source>
</evidence>
<dbReference type="GO" id="GO:0005509">
    <property type="term" value="F:calcium ion binding"/>
    <property type="evidence" value="ECO:0007669"/>
    <property type="project" value="InterPro"/>
</dbReference>
<protein>
    <recommendedName>
        <fullName evidence="1">Dystroglycan-type cadherin-like domain-containing protein</fullName>
    </recommendedName>
</protein>
<dbReference type="Proteomes" id="UP000189670">
    <property type="component" value="Unassembled WGS sequence"/>
</dbReference>
<feature type="non-terminal residue" evidence="2">
    <location>
        <position position="1"/>
    </location>
</feature>
<dbReference type="InterPro" id="IPR013783">
    <property type="entry name" value="Ig-like_fold"/>
</dbReference>
<name>A0A1V1NRN5_9BACT</name>
<sequence length="287" mass="29785">DHSISEDACLTGVNFTVSDIEFSNLLVTANSSNPTLVNISNIKFSGIGNSRSISLTPGSNETGIAIISVSVSDGDLTATTAFNLTVTEINDAPTISDIVDQTIDEDTALTKISFTVSDIENSNLVVSGRISNLTLVNNLIIEGTGVNRTLSLTPTNNENGTALITLSVTDGELTATTSFALTVNAVNDSPIISSIANQTIDEDSSLTQISFTVSDIDSLNLMVSACSSNPTLVNNTSIIITGDMLSLTPTANENGVAIIILSVTDGELTATTSFMLTVTSINDAPVI</sequence>
<dbReference type="InterPro" id="IPR006644">
    <property type="entry name" value="Cadg"/>
</dbReference>
<dbReference type="Pfam" id="PF17963">
    <property type="entry name" value="Big_9"/>
    <property type="match status" value="2"/>
</dbReference>
<dbReference type="InterPro" id="IPR015919">
    <property type="entry name" value="Cadherin-like_sf"/>
</dbReference>
<dbReference type="GO" id="GO:0016020">
    <property type="term" value="C:membrane"/>
    <property type="evidence" value="ECO:0007669"/>
    <property type="project" value="InterPro"/>
</dbReference>
<feature type="domain" description="Dystroglycan-type cadherin-like" evidence="1">
    <location>
        <begin position="93"/>
        <end position="190"/>
    </location>
</feature>
<dbReference type="SUPFAM" id="SSF49313">
    <property type="entry name" value="Cadherin-like"/>
    <property type="match status" value="1"/>
</dbReference>
<organism evidence="2 3">
    <name type="scientific">Candidatus Magnetoglobus multicellularis str. Araruama</name>
    <dbReference type="NCBI Taxonomy" id="890399"/>
    <lineage>
        <taxon>Bacteria</taxon>
        <taxon>Pseudomonadati</taxon>
        <taxon>Thermodesulfobacteriota</taxon>
        <taxon>Desulfobacteria</taxon>
        <taxon>Desulfobacterales</taxon>
        <taxon>Desulfobacteraceae</taxon>
        <taxon>Candidatus Magnetoglobus</taxon>
    </lineage>
</organism>